<dbReference type="EMBL" id="JAATJH010000017">
    <property type="protein sequence ID" value="NJC28528.1"/>
    <property type="molecule type" value="Genomic_DNA"/>
</dbReference>
<organism evidence="2 3">
    <name type="scientific">Neolewinella antarctica</name>
    <dbReference type="NCBI Taxonomy" id="442734"/>
    <lineage>
        <taxon>Bacteria</taxon>
        <taxon>Pseudomonadati</taxon>
        <taxon>Bacteroidota</taxon>
        <taxon>Saprospiria</taxon>
        <taxon>Saprospirales</taxon>
        <taxon>Lewinellaceae</taxon>
        <taxon>Neolewinella</taxon>
    </lineage>
</organism>
<dbReference type="RefSeq" id="WP_168040632.1">
    <property type="nucleotide sequence ID" value="NZ_JAATJH010000017.1"/>
</dbReference>
<evidence type="ECO:0000259" key="1">
    <source>
        <dbReference type="Pfam" id="PF13091"/>
    </source>
</evidence>
<proteinExistence type="predicted"/>
<sequence length="431" mass="50679">MIEVIENPITSTITSILERNSILKEIRVIVPYVTRFARKIFTERILSQSEDKKIIVRLEPTNLITFDLATVRYLLDHGFKIKFNNNVHTKLYLLNGIPVISSSNLTQGGFEDNHELSVVLEEDHYEKCKEVFGKLWKHDDSVSINQQFIEENWNIYLLLKKQSSNRSKKLEDTTLNVNQSAYDIDTITKHIIENRIDLVEKSRLVNLASTSRRDFVQKMEGAFDITDFHSPEGHPKRYECLFYILQYGIEKKLAGTGLVENQFTSVFYHEEFEQILNYILPQRINMPKWNLDDKEQKIMFCSGLFDFKIKQYSTTIPVRLASYFYPDHFLPIFNFSHLKGMHLSINGRFNSGWSKGEQLFYMNDTLINFLTIYTSDNYTGSDILYQLFFTIEYLNRTENGDTIEEVRQAHRDRKWSNEIINYAPTLIESIK</sequence>
<comment type="caution">
    <text evidence="2">The sequence shown here is derived from an EMBL/GenBank/DDBJ whole genome shotgun (WGS) entry which is preliminary data.</text>
</comment>
<dbReference type="Pfam" id="PF13091">
    <property type="entry name" value="PLDc_2"/>
    <property type="match status" value="1"/>
</dbReference>
<protein>
    <recommendedName>
        <fullName evidence="1">Phospholipase D-like domain-containing protein</fullName>
    </recommendedName>
</protein>
<accession>A0ABX0XI76</accession>
<evidence type="ECO:0000313" key="2">
    <source>
        <dbReference type="EMBL" id="NJC28528.1"/>
    </source>
</evidence>
<dbReference type="InterPro" id="IPR025202">
    <property type="entry name" value="PLD-like_dom"/>
</dbReference>
<gene>
    <name evidence="2" type="ORF">GGR27_004053</name>
</gene>
<keyword evidence="3" id="KW-1185">Reference proteome</keyword>
<dbReference type="Gene3D" id="3.30.870.10">
    <property type="entry name" value="Endonuclease Chain A"/>
    <property type="match status" value="1"/>
</dbReference>
<reference evidence="2 3" key="1">
    <citation type="submission" date="2020-03" db="EMBL/GenBank/DDBJ databases">
        <title>Genomic Encyclopedia of Type Strains, Phase IV (KMG-IV): sequencing the most valuable type-strain genomes for metagenomic binning, comparative biology and taxonomic classification.</title>
        <authorList>
            <person name="Goeker M."/>
        </authorList>
    </citation>
    <scope>NUCLEOTIDE SEQUENCE [LARGE SCALE GENOMIC DNA]</scope>
    <source>
        <strain evidence="2 3">DSM 105096</strain>
    </source>
</reference>
<dbReference type="SUPFAM" id="SSF56024">
    <property type="entry name" value="Phospholipase D/nuclease"/>
    <property type="match status" value="1"/>
</dbReference>
<dbReference type="Proteomes" id="UP000770785">
    <property type="component" value="Unassembled WGS sequence"/>
</dbReference>
<name>A0ABX0XI76_9BACT</name>
<evidence type="ECO:0000313" key="3">
    <source>
        <dbReference type="Proteomes" id="UP000770785"/>
    </source>
</evidence>
<feature type="domain" description="Phospholipase D-like" evidence="1">
    <location>
        <begin position="25"/>
        <end position="136"/>
    </location>
</feature>